<evidence type="ECO:0000313" key="2">
    <source>
        <dbReference type="Proteomes" id="UP001198565"/>
    </source>
</evidence>
<comment type="caution">
    <text evidence="1">The sequence shown here is derived from an EMBL/GenBank/DDBJ whole genome shotgun (WGS) entry which is preliminary data.</text>
</comment>
<organism evidence="1 2">
    <name type="scientific">Streptantibioticus parmotrematis</name>
    <dbReference type="NCBI Taxonomy" id="2873249"/>
    <lineage>
        <taxon>Bacteria</taxon>
        <taxon>Bacillati</taxon>
        <taxon>Actinomycetota</taxon>
        <taxon>Actinomycetes</taxon>
        <taxon>Kitasatosporales</taxon>
        <taxon>Streptomycetaceae</taxon>
        <taxon>Streptantibioticus</taxon>
    </lineage>
</organism>
<dbReference type="EMBL" id="JAINVZ010000011">
    <property type="protein sequence ID" value="MBY8886684.1"/>
    <property type="molecule type" value="Genomic_DNA"/>
</dbReference>
<evidence type="ECO:0000313" key="1">
    <source>
        <dbReference type="EMBL" id="MBY8886684.1"/>
    </source>
</evidence>
<reference evidence="1 2" key="1">
    <citation type="submission" date="2021-08" db="EMBL/GenBank/DDBJ databases">
        <title>Streptomyces sp. PTM05 isolated from lichen.</title>
        <authorList>
            <person name="Somphong A."/>
            <person name="Phongsopitanun W."/>
            <person name="Tanasupawat S."/>
        </authorList>
    </citation>
    <scope>NUCLEOTIDE SEQUENCE [LARGE SCALE GENOMIC DNA]</scope>
    <source>
        <strain evidence="1 2">Ptm05</strain>
    </source>
</reference>
<dbReference type="Proteomes" id="UP001198565">
    <property type="component" value="Unassembled WGS sequence"/>
</dbReference>
<gene>
    <name evidence="1" type="ORF">K7472_17690</name>
</gene>
<protein>
    <recommendedName>
        <fullName evidence="3">Knr4/Smi1-like domain-containing protein</fullName>
    </recommendedName>
</protein>
<sequence length="150" mass="16500">MGTALPADYRDLVGAFGAGLFDGHVWLLEPDSPDASHDLVADNDGRMEDFEDFWEMGEDKPEQLEEEGSRLVAWGSTYSGEVLYWLVRPGASPDAWTVMVNESRGPRWEHHDLTCTAFLAGVLTGRVRSGILASRLPAPEHSFRPVGAEA</sequence>
<accession>A0ABS7QVJ3</accession>
<keyword evidence="2" id="KW-1185">Reference proteome</keyword>
<evidence type="ECO:0008006" key="3">
    <source>
        <dbReference type="Google" id="ProtNLM"/>
    </source>
</evidence>
<name>A0ABS7QVJ3_9ACTN</name>
<proteinExistence type="predicted"/>